<feature type="region of interest" description="Disordered" evidence="1">
    <location>
        <begin position="1"/>
        <end position="22"/>
    </location>
</feature>
<accession>A0A8J2JVZ8</accession>
<gene>
    <name evidence="2" type="ORF">AFUS01_LOCUS16478</name>
</gene>
<dbReference type="EMBL" id="CAJVCH010151591">
    <property type="protein sequence ID" value="CAG7727647.1"/>
    <property type="molecule type" value="Genomic_DNA"/>
</dbReference>
<name>A0A8J2JVZ8_9HEXA</name>
<organism evidence="2 3">
    <name type="scientific">Allacma fusca</name>
    <dbReference type="NCBI Taxonomy" id="39272"/>
    <lineage>
        <taxon>Eukaryota</taxon>
        <taxon>Metazoa</taxon>
        <taxon>Ecdysozoa</taxon>
        <taxon>Arthropoda</taxon>
        <taxon>Hexapoda</taxon>
        <taxon>Collembola</taxon>
        <taxon>Symphypleona</taxon>
        <taxon>Sminthuridae</taxon>
        <taxon>Allacma</taxon>
    </lineage>
</organism>
<sequence>GESEVDERQQQGSPDAPPEIAIPHSISSISSNLNNSVPIQTHSLFV</sequence>
<dbReference type="AlphaFoldDB" id="A0A8J2JVZ8"/>
<proteinExistence type="predicted"/>
<comment type="caution">
    <text evidence="2">The sequence shown here is derived from an EMBL/GenBank/DDBJ whole genome shotgun (WGS) entry which is preliminary data.</text>
</comment>
<evidence type="ECO:0000313" key="2">
    <source>
        <dbReference type="EMBL" id="CAG7727647.1"/>
    </source>
</evidence>
<dbReference type="Proteomes" id="UP000708208">
    <property type="component" value="Unassembled WGS sequence"/>
</dbReference>
<evidence type="ECO:0000256" key="1">
    <source>
        <dbReference type="SAM" id="MobiDB-lite"/>
    </source>
</evidence>
<evidence type="ECO:0000313" key="3">
    <source>
        <dbReference type="Proteomes" id="UP000708208"/>
    </source>
</evidence>
<feature type="non-terminal residue" evidence="2">
    <location>
        <position position="1"/>
    </location>
</feature>
<keyword evidence="3" id="KW-1185">Reference proteome</keyword>
<reference evidence="2" key="1">
    <citation type="submission" date="2021-06" db="EMBL/GenBank/DDBJ databases">
        <authorList>
            <person name="Hodson N. C."/>
            <person name="Mongue J. A."/>
            <person name="Jaron S. K."/>
        </authorList>
    </citation>
    <scope>NUCLEOTIDE SEQUENCE</scope>
</reference>
<protein>
    <submittedName>
        <fullName evidence="2">Uncharacterized protein</fullName>
    </submittedName>
</protein>